<accession>Q7M3P7</accession>
<name>Q7M3P7_LYMST</name>
<proteinExistence type="evidence at protein level"/>
<protein>
    <submittedName>
        <fullName evidence="1">Neuropeptide FFamide</fullName>
    </submittedName>
</protein>
<sequence>GLTPNMNSLFF</sequence>
<dbReference type="PIR" id="S69349">
    <property type="entry name" value="S69349"/>
</dbReference>
<keyword id="KW-0903">Direct protein sequencing</keyword>
<evidence type="ECO:0000313" key="1">
    <source>
        <dbReference type="PIR" id="S69349"/>
    </source>
</evidence>
<reference evidence="1" key="1">
    <citation type="journal article" date="1995" name="Eur. J. Biochem.">
        <title>Identification of a novel amide peptide, GLTPNMNSLFF-NH2, involved in the control of vas deferens motility in lymnaea stagnalis.</title>
        <authorList>
            <person name="Li K.W."/>
            <person name="el Filali Z."/>
            <person name="Van Golen F.A."/>
            <person name="Geraerts W.P."/>
        </authorList>
    </citation>
    <scope>PROTEIN SEQUENCE</scope>
</reference>
<organism evidence="1">
    <name type="scientific">Lymnaea stagnalis</name>
    <name type="common">Great pond snail</name>
    <name type="synonym">Helix stagnalis</name>
    <dbReference type="NCBI Taxonomy" id="6523"/>
    <lineage>
        <taxon>Eukaryota</taxon>
        <taxon>Metazoa</taxon>
        <taxon>Spiralia</taxon>
        <taxon>Lophotrochozoa</taxon>
        <taxon>Mollusca</taxon>
        <taxon>Gastropoda</taxon>
        <taxon>Heterobranchia</taxon>
        <taxon>Euthyneura</taxon>
        <taxon>Panpulmonata</taxon>
        <taxon>Hygrophila</taxon>
        <taxon>Lymnaeoidea</taxon>
        <taxon>Lymnaeidae</taxon>
        <taxon>Lymnaea</taxon>
    </lineage>
</organism>